<dbReference type="PROSITE" id="PS51354">
    <property type="entry name" value="GLUTAREDOXIN_2"/>
    <property type="match status" value="1"/>
</dbReference>
<dbReference type="GO" id="GO:0015038">
    <property type="term" value="F:glutathione disulfide oxidoreductase activity"/>
    <property type="evidence" value="ECO:0007669"/>
    <property type="project" value="TreeGrafter"/>
</dbReference>
<dbReference type="GO" id="GO:0034599">
    <property type="term" value="P:cellular response to oxidative stress"/>
    <property type="evidence" value="ECO:0007669"/>
    <property type="project" value="TreeGrafter"/>
</dbReference>
<reference evidence="2" key="1">
    <citation type="submission" date="2022-07" db="EMBL/GenBank/DDBJ databases">
        <title>Phylogenomic reconstructions and comparative analyses of Kickxellomycotina fungi.</title>
        <authorList>
            <person name="Reynolds N.K."/>
            <person name="Stajich J.E."/>
            <person name="Barry K."/>
            <person name="Grigoriev I.V."/>
            <person name="Crous P."/>
            <person name="Smith M.E."/>
        </authorList>
    </citation>
    <scope>NUCLEOTIDE SEQUENCE</scope>
    <source>
        <strain evidence="2">NRRL 3115</strain>
    </source>
</reference>
<dbReference type="Gene3D" id="3.40.30.10">
    <property type="entry name" value="Glutaredoxin"/>
    <property type="match status" value="1"/>
</dbReference>
<dbReference type="GO" id="GO:0005737">
    <property type="term" value="C:cytoplasm"/>
    <property type="evidence" value="ECO:0007669"/>
    <property type="project" value="TreeGrafter"/>
</dbReference>
<sequence>MSRYRHPSAALRKIISKPDPGPIWNRSTPTALEYVVTLINSSPLFLFSRHNCPHSRQLGHALKAAELEFRLVYLDDIPTRLGNAMQRRLCDLTGQWTVPHLFVKSQSIGGLQTAQEALKYGKINSILQSNEWIELVYSVRSDALARDAKIKQKSPMSFAMGLQDSHRFSYVHRERWAKIKRYVGEEPEIEDFPLKHKILERPSSIKGQEW</sequence>
<dbReference type="SUPFAM" id="SSF52833">
    <property type="entry name" value="Thioredoxin-like"/>
    <property type="match status" value="1"/>
</dbReference>
<dbReference type="Pfam" id="PF00462">
    <property type="entry name" value="Glutaredoxin"/>
    <property type="match status" value="1"/>
</dbReference>
<dbReference type="EMBL" id="JANBTW010000046">
    <property type="protein sequence ID" value="KAJ2675713.1"/>
    <property type="molecule type" value="Genomic_DNA"/>
</dbReference>
<comment type="caution">
    <text evidence="2">The sequence shown here is derived from an EMBL/GenBank/DDBJ whole genome shotgun (WGS) entry which is preliminary data.</text>
</comment>
<dbReference type="Proteomes" id="UP001151518">
    <property type="component" value="Unassembled WGS sequence"/>
</dbReference>
<evidence type="ECO:0000313" key="2">
    <source>
        <dbReference type="EMBL" id="KAJ2675713.1"/>
    </source>
</evidence>
<proteinExistence type="predicted"/>
<evidence type="ECO:0000259" key="1">
    <source>
        <dbReference type="Pfam" id="PF00462"/>
    </source>
</evidence>
<dbReference type="PANTHER" id="PTHR45694:SF18">
    <property type="entry name" value="GLUTAREDOXIN-1-RELATED"/>
    <property type="match status" value="1"/>
</dbReference>
<dbReference type="InterPro" id="IPR002109">
    <property type="entry name" value="Glutaredoxin"/>
</dbReference>
<name>A0A9W8KW41_9FUNG</name>
<organism evidence="2 3">
    <name type="scientific">Coemansia spiralis</name>
    <dbReference type="NCBI Taxonomy" id="417178"/>
    <lineage>
        <taxon>Eukaryota</taxon>
        <taxon>Fungi</taxon>
        <taxon>Fungi incertae sedis</taxon>
        <taxon>Zoopagomycota</taxon>
        <taxon>Kickxellomycotina</taxon>
        <taxon>Kickxellomycetes</taxon>
        <taxon>Kickxellales</taxon>
        <taxon>Kickxellaceae</taxon>
        <taxon>Coemansia</taxon>
    </lineage>
</organism>
<dbReference type="PANTHER" id="PTHR45694">
    <property type="entry name" value="GLUTAREDOXIN 2"/>
    <property type="match status" value="1"/>
</dbReference>
<feature type="domain" description="Glutaredoxin" evidence="1">
    <location>
        <begin position="45"/>
        <end position="107"/>
    </location>
</feature>
<gene>
    <name evidence="2" type="ORF">GGI25_003911</name>
</gene>
<dbReference type="InterPro" id="IPR036249">
    <property type="entry name" value="Thioredoxin-like_sf"/>
</dbReference>
<accession>A0A9W8KW41</accession>
<protein>
    <recommendedName>
        <fullName evidence="1">Glutaredoxin domain-containing protein</fullName>
    </recommendedName>
</protein>
<evidence type="ECO:0000313" key="3">
    <source>
        <dbReference type="Proteomes" id="UP001151518"/>
    </source>
</evidence>
<dbReference type="OrthoDB" id="418495at2759"/>
<dbReference type="AlphaFoldDB" id="A0A9W8KW41"/>